<organism evidence="1">
    <name type="scientific">gut metagenome</name>
    <dbReference type="NCBI Taxonomy" id="749906"/>
    <lineage>
        <taxon>unclassified sequences</taxon>
        <taxon>metagenomes</taxon>
        <taxon>organismal metagenomes</taxon>
    </lineage>
</organism>
<dbReference type="EMBL" id="AMCI01006316">
    <property type="protein sequence ID" value="EJW94546.1"/>
    <property type="molecule type" value="Genomic_DNA"/>
</dbReference>
<dbReference type="AlphaFoldDB" id="J9FI54"/>
<comment type="caution">
    <text evidence="1">The sequence shown here is derived from an EMBL/GenBank/DDBJ whole genome shotgun (WGS) entry which is preliminary data.</text>
</comment>
<reference evidence="1" key="1">
    <citation type="journal article" date="2012" name="PLoS ONE">
        <title>Gene sets for utilization of primary and secondary nutrition supplies in the distal gut of endangered iberian lynx.</title>
        <authorList>
            <person name="Alcaide M."/>
            <person name="Messina E."/>
            <person name="Richter M."/>
            <person name="Bargiela R."/>
            <person name="Peplies J."/>
            <person name="Huws S.A."/>
            <person name="Newbold C.J."/>
            <person name="Golyshin P.N."/>
            <person name="Simon M.A."/>
            <person name="Lopez G."/>
            <person name="Yakimov M.M."/>
            <person name="Ferrer M."/>
        </authorList>
    </citation>
    <scope>NUCLEOTIDE SEQUENCE</scope>
</reference>
<protein>
    <submittedName>
        <fullName evidence="1">Uncharacterized protein</fullName>
    </submittedName>
</protein>
<sequence length="58" mass="6020">MMSAPSSFIAVGVKSSGSTDIPPVKMSKSAPMSMYFLAACKIIGRLSSQILTPKISLG</sequence>
<name>J9FI54_9ZZZZ</name>
<accession>J9FI54</accession>
<evidence type="ECO:0000313" key="1">
    <source>
        <dbReference type="EMBL" id="EJW94546.1"/>
    </source>
</evidence>
<gene>
    <name evidence="1" type="ORF">EVA_17347</name>
</gene>
<proteinExistence type="predicted"/>